<evidence type="ECO:0000313" key="1">
    <source>
        <dbReference type="EMBL" id="SFB01231.1"/>
    </source>
</evidence>
<keyword evidence="2" id="KW-1185">Reference proteome</keyword>
<dbReference type="Proteomes" id="UP000198796">
    <property type="component" value="Unassembled WGS sequence"/>
</dbReference>
<proteinExistence type="predicted"/>
<name>A0A1I0XJR3_9RHOB</name>
<reference evidence="1 2" key="1">
    <citation type="submission" date="2016-10" db="EMBL/GenBank/DDBJ databases">
        <authorList>
            <person name="de Groot N.N."/>
        </authorList>
    </citation>
    <scope>NUCLEOTIDE SEQUENCE [LARGE SCALE GENOMIC DNA]</scope>
    <source>
        <strain evidence="1 2">DSM 29316</strain>
    </source>
</reference>
<organism evidence="1 2">
    <name type="scientific">Poseidonocella pacifica</name>
    <dbReference type="NCBI Taxonomy" id="871651"/>
    <lineage>
        <taxon>Bacteria</taxon>
        <taxon>Pseudomonadati</taxon>
        <taxon>Pseudomonadota</taxon>
        <taxon>Alphaproteobacteria</taxon>
        <taxon>Rhodobacterales</taxon>
        <taxon>Roseobacteraceae</taxon>
        <taxon>Poseidonocella</taxon>
    </lineage>
</organism>
<dbReference type="RefSeq" id="WP_245752603.1">
    <property type="nucleotide sequence ID" value="NZ_FOJU01000003.1"/>
</dbReference>
<sequence length="61" mass="6984">MIEAIKVAEFARALHSAHGDRAVVEVSERMRRCSEGGRTSEAEDWRRIRDAIYAQRGPRQT</sequence>
<protein>
    <submittedName>
        <fullName evidence="1">Uncharacterized protein</fullName>
    </submittedName>
</protein>
<dbReference type="EMBL" id="FOJU01000003">
    <property type="protein sequence ID" value="SFB01231.1"/>
    <property type="molecule type" value="Genomic_DNA"/>
</dbReference>
<accession>A0A1I0XJR3</accession>
<evidence type="ECO:0000313" key="2">
    <source>
        <dbReference type="Proteomes" id="UP000198796"/>
    </source>
</evidence>
<gene>
    <name evidence="1" type="ORF">SAMN05421688_2363</name>
</gene>
<dbReference type="AlphaFoldDB" id="A0A1I0XJR3"/>